<evidence type="ECO:0000313" key="2">
    <source>
        <dbReference type="EMBL" id="EFC2249702.1"/>
    </source>
</evidence>
<evidence type="ECO:0000313" key="4">
    <source>
        <dbReference type="EMBL" id="NYQ38982.1"/>
    </source>
</evidence>
<proteinExistence type="predicted"/>
<dbReference type="EMBL" id="MRVZ01000176">
    <property type="protein sequence ID" value="PAU10731.1"/>
    <property type="molecule type" value="Genomic_DNA"/>
</dbReference>
<name>A0A1J8MUF3_ECOLX</name>
<reference evidence="3 7" key="4">
    <citation type="submission" date="2020-02" db="EMBL/GenBank/DDBJ databases">
        <authorList>
            <person name="Subbiah M."/>
            <person name="Call D."/>
        </authorList>
    </citation>
    <scope>NUCLEOTIDE SEQUENCE [LARGE SCALE GENOMIC DNA]</scope>
    <source>
        <strain evidence="3 7">8375wB1</strain>
    </source>
</reference>
<sequence>MLKIGVEDVDGELLKGGGGIANGRPSHRQSEKDVGKDLGAGWREQVSYKDGKEVPYGTKGSTRPDWCNGNTCGIEVKNYNIATNINGLINNVSKQAIHRAENLPAGMQQRIIIDVRGQIVTPNQERTIIKGIVERSNGVIAPTSIRFKR</sequence>
<dbReference type="Proteomes" id="UP000471360">
    <property type="component" value="Unassembled WGS sequence"/>
</dbReference>
<evidence type="ECO:0000313" key="6">
    <source>
        <dbReference type="Proteomes" id="UP000218543"/>
    </source>
</evidence>
<reference evidence="4" key="3">
    <citation type="journal article" date="2020" name="J. Appl. Microbiol.">
        <title>Genetic characterization of Shigatoxigenic and enteropathogenic Escherichia coli O80:H2 from diarrheic and septicemic calves and relatedness to human Shigatoxigenic E. coli O80:H2.</title>
        <authorList>
            <person name="Habets A."/>
            <person name="Crombe F."/>
            <person name="Nakamura K."/>
            <person name="Guerin V."/>
            <person name="De Rauw K."/>
            <person name="Pierard D."/>
            <person name="Saulmont M."/>
            <person name="Hayashi T."/>
            <person name="Mainil J.G."/>
            <person name="Thiry D."/>
        </authorList>
    </citation>
    <scope>NUCLEOTIDE SEQUENCE [LARGE SCALE GENOMIC DNA]</scope>
    <source>
        <strain evidence="4">EH3306</strain>
    </source>
</reference>
<dbReference type="EMBL" id="AASEPP010000145">
    <property type="protein sequence ID" value="EFC2249702.1"/>
    <property type="molecule type" value="Genomic_DNA"/>
</dbReference>
<comment type="caution">
    <text evidence="3">The sequence shown here is derived from an EMBL/GenBank/DDBJ whole genome shotgun (WGS) entry which is preliminary data.</text>
</comment>
<evidence type="ECO:0000313" key="3">
    <source>
        <dbReference type="EMBL" id="NEN73194.1"/>
    </source>
</evidence>
<evidence type="ECO:0000313" key="7">
    <source>
        <dbReference type="Proteomes" id="UP000471360"/>
    </source>
</evidence>
<dbReference type="RefSeq" id="WP_000912479.1">
    <property type="nucleotide sequence ID" value="NZ_AP026108.1"/>
</dbReference>
<reference evidence="2 8" key="2">
    <citation type="submission" date="2019-04" db="EMBL/GenBank/DDBJ databases">
        <authorList>
            <consortium name="NARMS: The National Antimicrobial Resistance Monitoring System"/>
        </authorList>
    </citation>
    <scope>NUCLEOTIDE SEQUENCE [LARGE SCALE GENOMIC DNA]</scope>
    <source>
        <strain evidence="2 8">FSIS11919500</strain>
    </source>
</reference>
<dbReference type="EMBL" id="JAAGYP010000069">
    <property type="protein sequence ID" value="NEN73194.1"/>
    <property type="molecule type" value="Genomic_DNA"/>
</dbReference>
<dbReference type="Proteomes" id="UP000540485">
    <property type="component" value="Unassembled WGS sequence"/>
</dbReference>
<dbReference type="EMBL" id="JABUPJ010000009">
    <property type="protein sequence ID" value="NYQ38982.1"/>
    <property type="molecule type" value="Genomic_DNA"/>
</dbReference>
<evidence type="ECO:0000313" key="8">
    <source>
        <dbReference type="Proteomes" id="UP000531916"/>
    </source>
</evidence>
<dbReference type="Proteomes" id="UP000531916">
    <property type="component" value="Unassembled WGS sequence"/>
</dbReference>
<dbReference type="AlphaFoldDB" id="A0A1J8MUF3"/>
<reference evidence="5 6" key="1">
    <citation type="submission" date="2016-12" db="EMBL/GenBank/DDBJ databases">
        <title>Real-Time Genomic Investigation Underlying the Public Health Response to a Shiga Toxin-Producing Escherichia Coli O26:H11 Outbreak in a Nursery.</title>
        <authorList>
            <person name="Ferdous M."/>
            <person name="Moran-Gilad J."/>
            <person name="Rossen J.W."/>
            <person name="Gdalevich M."/>
        </authorList>
    </citation>
    <scope>NUCLEOTIDE SEQUENCE [LARGE SCALE GENOMIC DNA]</scope>
    <source>
        <strain evidence="5 6">STEC 514-2</strain>
    </source>
</reference>
<organism evidence="3 7">
    <name type="scientific">Escherichia coli</name>
    <dbReference type="NCBI Taxonomy" id="562"/>
    <lineage>
        <taxon>Bacteria</taxon>
        <taxon>Pseudomonadati</taxon>
        <taxon>Pseudomonadota</taxon>
        <taxon>Gammaproteobacteria</taxon>
        <taxon>Enterobacterales</taxon>
        <taxon>Enterobacteriaceae</taxon>
        <taxon>Escherichia</taxon>
    </lineage>
</organism>
<evidence type="ECO:0000256" key="1">
    <source>
        <dbReference type="SAM" id="MobiDB-lite"/>
    </source>
</evidence>
<accession>A0A1J8MUF3</accession>
<evidence type="ECO:0000313" key="5">
    <source>
        <dbReference type="EMBL" id="PAU10731.1"/>
    </source>
</evidence>
<dbReference type="Proteomes" id="UP000218543">
    <property type="component" value="Unassembled WGS sequence"/>
</dbReference>
<protein>
    <submittedName>
        <fullName evidence="3">Adhesin</fullName>
    </submittedName>
</protein>
<gene>
    <name evidence="5" type="ORF">BTQ06_27950</name>
    <name evidence="2" type="ORF">E5H86_29035</name>
    <name evidence="3" type="ORF">G3W53_24515</name>
    <name evidence="4" type="ORF">G4A38_10205</name>
</gene>
<feature type="region of interest" description="Disordered" evidence="1">
    <location>
        <begin position="15"/>
        <end position="42"/>
    </location>
</feature>